<keyword evidence="2" id="KW-1133">Transmembrane helix</keyword>
<accession>A0A4S4B6Q3</accession>
<sequence length="85" mass="9078">MQAFMYQRLGWLSLLCAALAFVLGWRALAWTGWLAGLAGLVWYSFEPAAVGALLALLALAREQRGQAESQADEQPGDGLGVGRLG</sequence>
<dbReference type="AlphaFoldDB" id="A0A4S4B6Q3"/>
<gene>
    <name evidence="3" type="ORF">E6C76_05415</name>
</gene>
<proteinExistence type="predicted"/>
<protein>
    <submittedName>
        <fullName evidence="3">Uncharacterized protein</fullName>
    </submittedName>
</protein>
<keyword evidence="2" id="KW-0812">Transmembrane</keyword>
<comment type="caution">
    <text evidence="3">The sequence shown here is derived from an EMBL/GenBank/DDBJ whole genome shotgun (WGS) entry which is preliminary data.</text>
</comment>
<feature type="transmembrane region" description="Helical" evidence="2">
    <location>
        <begin position="39"/>
        <end position="60"/>
    </location>
</feature>
<keyword evidence="2" id="KW-0472">Membrane</keyword>
<dbReference type="Proteomes" id="UP000308430">
    <property type="component" value="Unassembled WGS sequence"/>
</dbReference>
<evidence type="ECO:0000256" key="2">
    <source>
        <dbReference type="SAM" id="Phobius"/>
    </source>
</evidence>
<organism evidence="3 4">
    <name type="scientific">Pseudothauera nasutitermitis</name>
    <dbReference type="NCBI Taxonomy" id="2565930"/>
    <lineage>
        <taxon>Bacteria</taxon>
        <taxon>Pseudomonadati</taxon>
        <taxon>Pseudomonadota</taxon>
        <taxon>Betaproteobacteria</taxon>
        <taxon>Rhodocyclales</taxon>
        <taxon>Zoogloeaceae</taxon>
        <taxon>Pseudothauera</taxon>
    </lineage>
</organism>
<evidence type="ECO:0000313" key="4">
    <source>
        <dbReference type="Proteomes" id="UP000308430"/>
    </source>
</evidence>
<keyword evidence="4" id="KW-1185">Reference proteome</keyword>
<dbReference type="EMBL" id="SSOC01000002">
    <property type="protein sequence ID" value="THF66647.1"/>
    <property type="molecule type" value="Genomic_DNA"/>
</dbReference>
<evidence type="ECO:0000313" key="3">
    <source>
        <dbReference type="EMBL" id="THF66647.1"/>
    </source>
</evidence>
<feature type="region of interest" description="Disordered" evidence="1">
    <location>
        <begin position="66"/>
        <end position="85"/>
    </location>
</feature>
<name>A0A4S4B6Q3_9RHOO</name>
<evidence type="ECO:0000256" key="1">
    <source>
        <dbReference type="SAM" id="MobiDB-lite"/>
    </source>
</evidence>
<reference evidence="3 4" key="1">
    <citation type="submission" date="2019-04" db="EMBL/GenBank/DDBJ databases">
        <title>Azoarcus nasutitermitis sp. nov. isolated from termite nest.</title>
        <authorList>
            <person name="Lin S.-Y."/>
            <person name="Hameed A."/>
            <person name="Hsu Y.-H."/>
            <person name="Young C.-C."/>
        </authorList>
    </citation>
    <scope>NUCLEOTIDE SEQUENCE [LARGE SCALE GENOMIC DNA]</scope>
    <source>
        <strain evidence="3 4">CC-YHH838</strain>
    </source>
</reference>